<accession>A0A917FQC4</accession>
<dbReference type="InterPro" id="IPR006076">
    <property type="entry name" value="FAD-dep_OxRdtase"/>
</dbReference>
<proteinExistence type="predicted"/>
<keyword evidence="8" id="KW-1185">Reference proteome</keyword>
<evidence type="ECO:0000256" key="4">
    <source>
        <dbReference type="ARBA" id="ARBA00049872"/>
    </source>
</evidence>
<dbReference type="GO" id="GO:0050660">
    <property type="term" value="F:flavin adenine dinucleotide binding"/>
    <property type="evidence" value="ECO:0007669"/>
    <property type="project" value="InterPro"/>
</dbReference>
<dbReference type="GO" id="GO:0043799">
    <property type="term" value="F:glycine oxidase activity"/>
    <property type="evidence" value="ECO:0007669"/>
    <property type="project" value="UniProtKB-EC"/>
</dbReference>
<evidence type="ECO:0000256" key="5">
    <source>
        <dbReference type="ARBA" id="ARBA00050018"/>
    </source>
</evidence>
<dbReference type="InterPro" id="IPR036188">
    <property type="entry name" value="FAD/NAD-bd_sf"/>
</dbReference>
<comment type="caution">
    <text evidence="7">The sequence shown here is derived from an EMBL/GenBank/DDBJ whole genome shotgun (WGS) entry which is preliminary data.</text>
</comment>
<dbReference type="EC" id="1.4.3.19" evidence="5"/>
<dbReference type="Gene3D" id="3.50.50.60">
    <property type="entry name" value="FAD/NAD(P)-binding domain"/>
    <property type="match status" value="1"/>
</dbReference>
<gene>
    <name evidence="7" type="primary">thiO</name>
    <name evidence="7" type="ORF">GCM10007304_05450</name>
</gene>
<dbReference type="EMBL" id="BMCU01000001">
    <property type="protein sequence ID" value="GGF94529.1"/>
    <property type="molecule type" value="Genomic_DNA"/>
</dbReference>
<evidence type="ECO:0000256" key="1">
    <source>
        <dbReference type="ARBA" id="ARBA00004948"/>
    </source>
</evidence>
<keyword evidence="3" id="KW-0560">Oxidoreductase</keyword>
<protein>
    <recommendedName>
        <fullName evidence="5">glycine oxidase</fullName>
        <ecNumber evidence="5">1.4.3.19</ecNumber>
    </recommendedName>
</protein>
<evidence type="ECO:0000313" key="8">
    <source>
        <dbReference type="Proteomes" id="UP000654257"/>
    </source>
</evidence>
<keyword evidence="2" id="KW-0784">Thiamine biosynthesis</keyword>
<dbReference type="AlphaFoldDB" id="A0A917FQC4"/>
<dbReference type="Pfam" id="PF01266">
    <property type="entry name" value="DAO"/>
    <property type="match status" value="1"/>
</dbReference>
<dbReference type="Proteomes" id="UP000654257">
    <property type="component" value="Unassembled WGS sequence"/>
</dbReference>
<dbReference type="SUPFAM" id="SSF54373">
    <property type="entry name" value="FAD-linked reductases, C-terminal domain"/>
    <property type="match status" value="1"/>
</dbReference>
<evidence type="ECO:0000259" key="6">
    <source>
        <dbReference type="Pfam" id="PF01266"/>
    </source>
</evidence>
<comment type="catalytic activity">
    <reaction evidence="4">
        <text>glycine + O2 + H2O = glyoxylate + H2O2 + NH4(+)</text>
        <dbReference type="Rhea" id="RHEA:11532"/>
        <dbReference type="ChEBI" id="CHEBI:15377"/>
        <dbReference type="ChEBI" id="CHEBI:15379"/>
        <dbReference type="ChEBI" id="CHEBI:16240"/>
        <dbReference type="ChEBI" id="CHEBI:28938"/>
        <dbReference type="ChEBI" id="CHEBI:36655"/>
        <dbReference type="ChEBI" id="CHEBI:57305"/>
        <dbReference type="EC" id="1.4.3.19"/>
    </reaction>
</comment>
<evidence type="ECO:0000256" key="2">
    <source>
        <dbReference type="ARBA" id="ARBA00022977"/>
    </source>
</evidence>
<evidence type="ECO:0000256" key="3">
    <source>
        <dbReference type="ARBA" id="ARBA00023002"/>
    </source>
</evidence>
<evidence type="ECO:0000313" key="7">
    <source>
        <dbReference type="EMBL" id="GGF94529.1"/>
    </source>
</evidence>
<comment type="pathway">
    <text evidence="1">Cofactor biosynthesis; thiamine diphosphate biosynthesis.</text>
</comment>
<dbReference type="PANTHER" id="PTHR13847">
    <property type="entry name" value="SARCOSINE DEHYDROGENASE-RELATED"/>
    <property type="match status" value="1"/>
</dbReference>
<feature type="domain" description="FAD dependent oxidoreductase" evidence="6">
    <location>
        <begin position="6"/>
        <end position="328"/>
    </location>
</feature>
<dbReference type="Gene3D" id="3.30.9.10">
    <property type="entry name" value="D-Amino Acid Oxidase, subunit A, domain 2"/>
    <property type="match status" value="1"/>
</dbReference>
<dbReference type="SUPFAM" id="SSF51905">
    <property type="entry name" value="FAD/NAD(P)-binding domain"/>
    <property type="match status" value="1"/>
</dbReference>
<organism evidence="7 8">
    <name type="scientific">Rhodococcoides trifolii</name>
    <dbReference type="NCBI Taxonomy" id="908250"/>
    <lineage>
        <taxon>Bacteria</taxon>
        <taxon>Bacillati</taxon>
        <taxon>Actinomycetota</taxon>
        <taxon>Actinomycetes</taxon>
        <taxon>Mycobacteriales</taxon>
        <taxon>Nocardiaceae</taxon>
        <taxon>Rhodococcoides</taxon>
    </lineage>
</organism>
<dbReference type="PANTHER" id="PTHR13847:SF289">
    <property type="entry name" value="GLYCINE OXIDASE"/>
    <property type="match status" value="1"/>
</dbReference>
<reference evidence="7" key="2">
    <citation type="submission" date="2020-09" db="EMBL/GenBank/DDBJ databases">
        <authorList>
            <person name="Sun Q."/>
            <person name="Sedlacek I."/>
        </authorList>
    </citation>
    <scope>NUCLEOTIDE SEQUENCE</scope>
    <source>
        <strain evidence="7">CCM 7905</strain>
    </source>
</reference>
<reference evidence="7" key="1">
    <citation type="journal article" date="2014" name="Int. J. Syst. Evol. Microbiol.">
        <title>Complete genome sequence of Corynebacterium casei LMG S-19264T (=DSM 44701T), isolated from a smear-ripened cheese.</title>
        <authorList>
            <consortium name="US DOE Joint Genome Institute (JGI-PGF)"/>
            <person name="Walter F."/>
            <person name="Albersmeier A."/>
            <person name="Kalinowski J."/>
            <person name="Ruckert C."/>
        </authorList>
    </citation>
    <scope>NUCLEOTIDE SEQUENCE</scope>
    <source>
        <strain evidence="7">CCM 7905</strain>
    </source>
</reference>
<dbReference type="GO" id="GO:0005737">
    <property type="term" value="C:cytoplasm"/>
    <property type="evidence" value="ECO:0007669"/>
    <property type="project" value="TreeGrafter"/>
</dbReference>
<dbReference type="InterPro" id="IPR012727">
    <property type="entry name" value="Gly_oxidase_ThiO"/>
</dbReference>
<sequence>MSMKSVTVVGAGVIGLSIAWRAARSGWAVRIADPAIGRGASHVAGGMLAPLSEGWPGEDGPLEFGAESLRRWPTFVSDLGADGLITARGALTVAFDAADAEDLRTVAEFVTARGHEMEIVSRRDVKSLEPAVSHNVRLGLLAPAELAVDNRRVVAALMTAAVSAGVDLTEDRVDDVSALGSDQVVLAAGWATARLCPSVPVRPVKGEILRLRARSGSPAGPTRTVRASVNGRSVYLVPRVDGLVVGATQYEHGDDTTVTVGGVRDLLADAERVFPGVADYEFSEAAAGLRPMSPDNVPLIGRVDARTVVATGHGRNGMLLAPLTADAVLAELDGSALPEATSASLERFSS</sequence>
<dbReference type="NCBIfam" id="TIGR02352">
    <property type="entry name" value="thiamin_ThiO"/>
    <property type="match status" value="1"/>
</dbReference>
<dbReference type="GO" id="GO:0009228">
    <property type="term" value="P:thiamine biosynthetic process"/>
    <property type="evidence" value="ECO:0007669"/>
    <property type="project" value="UniProtKB-KW"/>
</dbReference>
<name>A0A917FQC4_9NOCA</name>